<evidence type="ECO:0000256" key="1">
    <source>
        <dbReference type="ARBA" id="ARBA00022737"/>
    </source>
</evidence>
<dbReference type="PANTHER" id="PTHR10627:SF69">
    <property type="entry name" value="PROTEIN BICAUDAL C"/>
    <property type="match status" value="1"/>
</dbReference>
<name>A0A8T2SFF2_CERRI</name>
<dbReference type="InterPro" id="IPR013761">
    <property type="entry name" value="SAM/pointed_sf"/>
</dbReference>
<dbReference type="PANTHER" id="PTHR10627">
    <property type="entry name" value="SCP160"/>
    <property type="match status" value="1"/>
</dbReference>
<dbReference type="Pfam" id="PF07647">
    <property type="entry name" value="SAM_2"/>
    <property type="match status" value="1"/>
</dbReference>
<accession>A0A8T2SFF2</accession>
<dbReference type="SMART" id="SM00454">
    <property type="entry name" value="SAM"/>
    <property type="match status" value="1"/>
</dbReference>
<dbReference type="InterPro" id="IPR001660">
    <property type="entry name" value="SAM"/>
</dbReference>
<feature type="domain" description="SAM" evidence="3">
    <location>
        <begin position="357"/>
        <end position="412"/>
    </location>
</feature>
<proteinExistence type="predicted"/>
<evidence type="ECO:0000259" key="3">
    <source>
        <dbReference type="PROSITE" id="PS50105"/>
    </source>
</evidence>
<keyword evidence="1" id="KW-0677">Repeat</keyword>
<feature type="compositionally biased region" description="Basic residues" evidence="2">
    <location>
        <begin position="1"/>
        <end position="11"/>
    </location>
</feature>
<evidence type="ECO:0000313" key="5">
    <source>
        <dbReference type="Proteomes" id="UP000825935"/>
    </source>
</evidence>
<dbReference type="OrthoDB" id="271862at2759"/>
<protein>
    <recommendedName>
        <fullName evidence="3">SAM domain-containing protein</fullName>
    </recommendedName>
</protein>
<dbReference type="AlphaFoldDB" id="A0A8T2SFF2"/>
<gene>
    <name evidence="4" type="ORF">KP509_21G087300</name>
</gene>
<feature type="compositionally biased region" description="Basic and acidic residues" evidence="2">
    <location>
        <begin position="16"/>
        <end position="32"/>
    </location>
</feature>
<comment type="caution">
    <text evidence="4">The sequence shown here is derived from an EMBL/GenBank/DDBJ whole genome shotgun (WGS) entry which is preliminary data.</text>
</comment>
<evidence type="ECO:0000313" key="4">
    <source>
        <dbReference type="EMBL" id="KAH7316303.1"/>
    </source>
</evidence>
<feature type="region of interest" description="Disordered" evidence="2">
    <location>
        <begin position="1"/>
        <end position="32"/>
    </location>
</feature>
<organism evidence="4 5">
    <name type="scientific">Ceratopteris richardii</name>
    <name type="common">Triangle waterfern</name>
    <dbReference type="NCBI Taxonomy" id="49495"/>
    <lineage>
        <taxon>Eukaryota</taxon>
        <taxon>Viridiplantae</taxon>
        <taxon>Streptophyta</taxon>
        <taxon>Embryophyta</taxon>
        <taxon>Tracheophyta</taxon>
        <taxon>Polypodiopsida</taxon>
        <taxon>Polypodiidae</taxon>
        <taxon>Polypodiales</taxon>
        <taxon>Pteridineae</taxon>
        <taxon>Pteridaceae</taxon>
        <taxon>Parkerioideae</taxon>
        <taxon>Ceratopteris</taxon>
    </lineage>
</organism>
<sequence>MRMGRMKRKHLSALDAGKKQRTPNDERQLEDRNRNLDVVAAVGYASSSRGDAPFKPIRLALSFSTSMSSSAEQRCGNGDPRVEVSCDSPLFGRRDGAEEPVAMRQDENDAESDCNSWVEVKKQRVLIIIPPVPETTLERPMGKPMSSQKGIARYTSAKSRRVACGDSTISDKLLSIKVYNRRKNKKTWMDAVRTLETRGEAIEGNATGKTNKGDPVSGMDILLASALGSDNTSWQGVKHHPNGSDPPADEVVSLDTADSSIQPTNSSHKGDRLRAIELRSRSEHSDKGRNHAAVIHTTCPSSGLREPDCMIRKAIPDDDDDGGGGGDCDSGVLSPSEAIRALNLEKHLKNAGGFERWLCSLGLGQFREVFDKRTWSERDLLELQMDDLKHMGKPAVGPRRKLIWAIHHLSQQLV</sequence>
<feature type="region of interest" description="Disordered" evidence="2">
    <location>
        <begin position="232"/>
        <end position="251"/>
    </location>
</feature>
<dbReference type="Proteomes" id="UP000825935">
    <property type="component" value="Chromosome 21"/>
</dbReference>
<keyword evidence="5" id="KW-1185">Reference proteome</keyword>
<reference evidence="4" key="1">
    <citation type="submission" date="2021-08" db="EMBL/GenBank/DDBJ databases">
        <title>WGS assembly of Ceratopteris richardii.</title>
        <authorList>
            <person name="Marchant D.B."/>
            <person name="Chen G."/>
            <person name="Jenkins J."/>
            <person name="Shu S."/>
            <person name="Leebens-Mack J."/>
            <person name="Grimwood J."/>
            <person name="Schmutz J."/>
            <person name="Soltis P."/>
            <person name="Soltis D."/>
            <person name="Chen Z.-H."/>
        </authorList>
    </citation>
    <scope>NUCLEOTIDE SEQUENCE</scope>
    <source>
        <strain evidence="4">Whitten #5841</strain>
        <tissue evidence="4">Leaf</tissue>
    </source>
</reference>
<dbReference type="EMBL" id="CM035426">
    <property type="protein sequence ID" value="KAH7316303.1"/>
    <property type="molecule type" value="Genomic_DNA"/>
</dbReference>
<dbReference type="PROSITE" id="PS50105">
    <property type="entry name" value="SAM_DOMAIN"/>
    <property type="match status" value="1"/>
</dbReference>
<dbReference type="Gene3D" id="1.10.150.50">
    <property type="entry name" value="Transcription Factor, Ets-1"/>
    <property type="match status" value="1"/>
</dbReference>
<dbReference type="SUPFAM" id="SSF47769">
    <property type="entry name" value="SAM/Pointed domain"/>
    <property type="match status" value="1"/>
</dbReference>
<evidence type="ECO:0000256" key="2">
    <source>
        <dbReference type="SAM" id="MobiDB-lite"/>
    </source>
</evidence>
<dbReference type="CDD" id="cd09487">
    <property type="entry name" value="SAM_superfamily"/>
    <property type="match status" value="1"/>
</dbReference>